<name>E8ZHN4_MYCHL</name>
<sequence>MNPAFAKGSLAFVATSGTVAGGAYLSGAFGKEDKSFRNYLKSIKRVKASTKEDWDTLNFLYAKESVENPIPNISKSSVSSDASKITKWCETKLTSDFVKSEADLVESWCSKPMKIVDRLPYFNLSPLNTSTAQESTTNPDDPSWASKSNSYQQSISDTTLKVNEVTDTTLGAEISSDMSVDKLKKWCGWAKDQNYQNESTSLFKRYKHWCVKVKE</sequence>
<dbReference type="OrthoDB" id="9833953at2"/>
<evidence type="ECO:0000313" key="1">
    <source>
        <dbReference type="EMBL" id="CBY92655.1"/>
    </source>
</evidence>
<reference evidence="1 2" key="1">
    <citation type="journal article" date="2011" name="J. Bacteriol.">
        <title>Complete genome sequence of Mycoplasma haemofelis, a hemotropic mycoplasma.</title>
        <authorList>
            <person name="Barker E.N."/>
            <person name="Helps C.R."/>
            <person name="Peters I.R."/>
            <person name="Darby A.C."/>
            <person name="Radford A.D."/>
            <person name="Tasker S."/>
        </authorList>
    </citation>
    <scope>NUCLEOTIDE SEQUENCE [LARGE SCALE GENOMIC DNA]</scope>
    <source>
        <strain evidence="1 2">Langford 1</strain>
    </source>
</reference>
<dbReference type="AlphaFoldDB" id="E8ZHN4"/>
<protein>
    <submittedName>
        <fullName evidence="1">Uncharacterized protein</fullName>
    </submittedName>
</protein>
<dbReference type="Proteomes" id="UP000008637">
    <property type="component" value="Chromosome"/>
</dbReference>
<evidence type="ECO:0000313" key="2">
    <source>
        <dbReference type="Proteomes" id="UP000008637"/>
    </source>
</evidence>
<gene>
    <name evidence="1" type="ordered locus">HF1_06470</name>
</gene>
<organism evidence="1 2">
    <name type="scientific">Mycoplasma haemofelis (strain Langford 1)</name>
    <name type="common">Haemobartonella felis</name>
    <dbReference type="NCBI Taxonomy" id="941640"/>
    <lineage>
        <taxon>Bacteria</taxon>
        <taxon>Bacillati</taxon>
        <taxon>Mycoplasmatota</taxon>
        <taxon>Mollicutes</taxon>
        <taxon>Mycoplasmataceae</taxon>
        <taxon>Mycoplasma</taxon>
    </lineage>
</organism>
<accession>E8ZHN4</accession>
<proteinExistence type="predicted"/>
<dbReference type="HOGENOM" id="CLU_098620_2_0_14"/>
<keyword evidence="2" id="KW-1185">Reference proteome</keyword>
<dbReference type="EMBL" id="FR773153">
    <property type="protein sequence ID" value="CBY92655.1"/>
    <property type="molecule type" value="Genomic_DNA"/>
</dbReference>
<dbReference type="KEGG" id="mha:HF1_06470"/>